<dbReference type="PaxDb" id="100226-SCO0251"/>
<keyword evidence="3" id="KW-1185">Reference proteome</keyword>
<reference evidence="2 3" key="2">
    <citation type="journal article" date="2002" name="Nature">
        <title>Complete genome sequence of the model actinomycete Streptomyces coelicolor A3(2).</title>
        <authorList>
            <person name="Bentley S.D."/>
            <person name="Chater K.F."/>
            <person name="Cerdeno-Tarraga A.M."/>
            <person name="Challis G.L."/>
            <person name="Thomson N.R."/>
            <person name="James K.D."/>
            <person name="Harris D.E."/>
            <person name="Quail M.A."/>
            <person name="Kieser H."/>
            <person name="Harper D."/>
            <person name="Bateman A."/>
            <person name="Brown S."/>
            <person name="Chandra G."/>
            <person name="Chen C.W."/>
            <person name="Collins M."/>
            <person name="Cronin A."/>
            <person name="Fraser A."/>
            <person name="Goble A."/>
            <person name="Hidalgo J."/>
            <person name="Hornsby T."/>
            <person name="Howarth S."/>
            <person name="Huang C.H."/>
            <person name="Kieser T."/>
            <person name="Larke L."/>
            <person name="Murphy L."/>
            <person name="Oliver K."/>
            <person name="O'Neil S."/>
            <person name="Rabbinowitsch E."/>
            <person name="Rajandream M.A."/>
            <person name="Rutherford K."/>
            <person name="Rutter S."/>
            <person name="Seeger K."/>
            <person name="Saunders D."/>
            <person name="Sharp S."/>
            <person name="Squares R."/>
            <person name="Squares S."/>
            <person name="Taylor K."/>
            <person name="Warren T."/>
            <person name="Wietzorrek A."/>
            <person name="Woodward J."/>
            <person name="Barrell B.G."/>
            <person name="Parkhill J."/>
            <person name="Hopwood D.A."/>
        </authorList>
    </citation>
    <scope>NUCLEOTIDE SEQUENCE [LARGE SCALE GENOMIC DNA]</scope>
    <source>
        <strain evidence="3">ATCC BAA-471 / A3(2) / M145</strain>
    </source>
</reference>
<dbReference type="KEGG" id="sco:SCO0251"/>
<feature type="compositionally biased region" description="Polar residues" evidence="1">
    <location>
        <begin position="11"/>
        <end position="26"/>
    </location>
</feature>
<evidence type="ECO:0000313" key="2">
    <source>
        <dbReference type="EMBL" id="CAB53291.1"/>
    </source>
</evidence>
<dbReference type="EMBL" id="AL645882">
    <property type="protein sequence ID" value="CAB53291.1"/>
    <property type="molecule type" value="Genomic_DNA"/>
</dbReference>
<dbReference type="AlphaFoldDB" id="Q9S1P0"/>
<sequence>MFLRDRRAEPLSTTVSPASRPSWRTSRGTGAEDAAGRATGEAGAAAVLAGAAVVIAPSGLPAADVPRHRARLVAIARRTGLARGHRPPSPGRRR</sequence>
<reference evidence="2 3" key="1">
    <citation type="journal article" date="1996" name="Mol. Microbiol.">
        <title>A set of ordered cosmids and a detailed genetic and physical map for the 8 Mb Streptomyces coelicolor A3(2) chromosome.</title>
        <authorList>
            <person name="Redenbach M."/>
            <person name="Kieser H.M."/>
            <person name="Denapaite D."/>
            <person name="Eichner A."/>
            <person name="Cullum J."/>
            <person name="Kinashi H."/>
            <person name="Hopwood D.A."/>
        </authorList>
    </citation>
    <scope>NUCLEOTIDE SEQUENCE [LARGE SCALE GENOMIC DNA]</scope>
    <source>
        <strain evidence="3">ATCC BAA-471 / A3(2) / M145</strain>
    </source>
</reference>
<gene>
    <name evidence="2" type="ordered locus">SCO0251</name>
    <name evidence="2" type="ORF">SCJ9A.30c</name>
</gene>
<dbReference type="Proteomes" id="UP000001973">
    <property type="component" value="Chromosome"/>
</dbReference>
<evidence type="ECO:0000256" key="1">
    <source>
        <dbReference type="SAM" id="MobiDB-lite"/>
    </source>
</evidence>
<accession>Q9S1P0</accession>
<protein>
    <submittedName>
        <fullName evidence="2">Uncharacterized protein</fullName>
    </submittedName>
</protein>
<feature type="region of interest" description="Disordered" evidence="1">
    <location>
        <begin position="1"/>
        <end position="38"/>
    </location>
</feature>
<organism evidence="2 3">
    <name type="scientific">Streptomyces coelicolor (strain ATCC BAA-471 / A3(2) / M145)</name>
    <dbReference type="NCBI Taxonomy" id="100226"/>
    <lineage>
        <taxon>Bacteria</taxon>
        <taxon>Bacillati</taxon>
        <taxon>Actinomycetota</taxon>
        <taxon>Actinomycetes</taxon>
        <taxon>Kitasatosporales</taxon>
        <taxon>Streptomycetaceae</taxon>
        <taxon>Streptomyces</taxon>
        <taxon>Streptomyces albidoflavus group</taxon>
    </lineage>
</organism>
<proteinExistence type="predicted"/>
<evidence type="ECO:0000313" key="3">
    <source>
        <dbReference type="Proteomes" id="UP000001973"/>
    </source>
</evidence>
<name>Q9S1P0_STRCO</name>
<dbReference type="PIR" id="T37166">
    <property type="entry name" value="T37166"/>
</dbReference>
<dbReference type="STRING" id="100226.gene:17757835"/>
<dbReference type="HOGENOM" id="CLU_2384905_0_0_11"/>
<dbReference type="EMBL" id="AL939104">
    <property type="protein sequence ID" value="CAB53291.1"/>
    <property type="molecule type" value="Genomic_DNA"/>
</dbReference>
<feature type="compositionally biased region" description="Low complexity" evidence="1">
    <location>
        <begin position="27"/>
        <end position="38"/>
    </location>
</feature>
<dbReference type="PATRIC" id="fig|100226.15.peg.223"/>
<dbReference type="InParanoid" id="Q9S1P0"/>